<feature type="domain" description="SnoaL-like" evidence="1">
    <location>
        <begin position="3"/>
        <end position="128"/>
    </location>
</feature>
<dbReference type="Pfam" id="PF13577">
    <property type="entry name" value="SnoaL_4"/>
    <property type="match status" value="1"/>
</dbReference>
<evidence type="ECO:0000313" key="3">
    <source>
        <dbReference type="Proteomes" id="UP000306628"/>
    </source>
</evidence>
<sequence length="146" mass="16119">MTDDRGDLTQLIYRLYACMDEGRFTDLGSVFAETIAVRTPGGLAEGKEAVIAQAARNHSPVERVQHFVHNVLVDVEGDHAGVRADVIVTFSDGAAPEGRLAPEPRFTLSERFRYEAIRSPEGWRLSRVDGTPVWASERQLQTTPAP</sequence>
<proteinExistence type="predicted"/>
<dbReference type="InterPro" id="IPR037401">
    <property type="entry name" value="SnoaL-like"/>
</dbReference>
<dbReference type="Proteomes" id="UP000306628">
    <property type="component" value="Unassembled WGS sequence"/>
</dbReference>
<evidence type="ECO:0000313" key="2">
    <source>
        <dbReference type="EMBL" id="TMR34891.1"/>
    </source>
</evidence>
<organism evidence="2 3">
    <name type="scientific">Nonomuraea zeae</name>
    <dbReference type="NCBI Taxonomy" id="1642303"/>
    <lineage>
        <taxon>Bacteria</taxon>
        <taxon>Bacillati</taxon>
        <taxon>Actinomycetota</taxon>
        <taxon>Actinomycetes</taxon>
        <taxon>Streptosporangiales</taxon>
        <taxon>Streptosporangiaceae</taxon>
        <taxon>Nonomuraea</taxon>
    </lineage>
</organism>
<dbReference type="SUPFAM" id="SSF54427">
    <property type="entry name" value="NTF2-like"/>
    <property type="match status" value="1"/>
</dbReference>
<dbReference type="OrthoDB" id="981191at2"/>
<evidence type="ECO:0000259" key="1">
    <source>
        <dbReference type="Pfam" id="PF13577"/>
    </source>
</evidence>
<reference evidence="2 3" key="1">
    <citation type="submission" date="2019-05" db="EMBL/GenBank/DDBJ databases">
        <title>Draft genome sequence of Nonomuraea zeae DSM 100528.</title>
        <authorList>
            <person name="Saricaoglu S."/>
            <person name="Isik K."/>
        </authorList>
    </citation>
    <scope>NUCLEOTIDE SEQUENCE [LARGE SCALE GENOMIC DNA]</scope>
    <source>
        <strain evidence="2 3">DSM 100528</strain>
    </source>
</reference>
<name>A0A5S4GQS6_9ACTN</name>
<gene>
    <name evidence="2" type="ORF">ETD85_15220</name>
</gene>
<protein>
    <submittedName>
        <fullName evidence="2">Nuclear transport factor 2 family protein</fullName>
    </submittedName>
</protein>
<dbReference type="Gene3D" id="3.10.450.50">
    <property type="match status" value="1"/>
</dbReference>
<dbReference type="RefSeq" id="WP_138690354.1">
    <property type="nucleotide sequence ID" value="NZ_JBHSAZ010000089.1"/>
</dbReference>
<dbReference type="AlphaFoldDB" id="A0A5S4GQS6"/>
<dbReference type="EMBL" id="VCKX01000039">
    <property type="protein sequence ID" value="TMR34891.1"/>
    <property type="molecule type" value="Genomic_DNA"/>
</dbReference>
<keyword evidence="3" id="KW-1185">Reference proteome</keyword>
<dbReference type="InterPro" id="IPR032710">
    <property type="entry name" value="NTF2-like_dom_sf"/>
</dbReference>
<accession>A0A5S4GQS6</accession>
<comment type="caution">
    <text evidence="2">The sequence shown here is derived from an EMBL/GenBank/DDBJ whole genome shotgun (WGS) entry which is preliminary data.</text>
</comment>